<dbReference type="EMBL" id="JANIEX010000274">
    <property type="protein sequence ID" value="KAJ3569700.1"/>
    <property type="molecule type" value="Genomic_DNA"/>
</dbReference>
<keyword evidence="2" id="KW-1133">Transmembrane helix</keyword>
<sequence>MSSPPAPNMAQIPLPPGMTLDQFQNIQAHLFSVAITTAVSFGVVIWDYFVQLPNEIALYTANEKTLWKAPATWWFVVLRYSGILATLPALFFTSAQSSFCQVPVSVSQVGAVLTVASSGAIFWYRVRALWNGSLLISAISGTFYFIMVGSWIAVATQFRASTGPATPFLSNCQLHPIASWSPISYASSVAYDTVVLLLTLAKFHGNVLTAKSNIGKQVYKDNLLYFVLMSVTNITVLSFQAVSNPSFELVKPVVVPFSTLMTVTMGTRVFLNLRLFNLRQQHGSTNSQSLPLSAHGQYSNPRDSYNRAPVVLNPGMKQYMQYSDEPYQGHKGPNTF</sequence>
<evidence type="ECO:0000313" key="3">
    <source>
        <dbReference type="EMBL" id="KAJ3569700.1"/>
    </source>
</evidence>
<feature type="transmembrane region" description="Helical" evidence="2">
    <location>
        <begin position="133"/>
        <end position="154"/>
    </location>
</feature>
<name>A0AAD5YX74_9AGAR</name>
<organism evidence="3 4">
    <name type="scientific">Leucocoprinus birnbaumii</name>
    <dbReference type="NCBI Taxonomy" id="56174"/>
    <lineage>
        <taxon>Eukaryota</taxon>
        <taxon>Fungi</taxon>
        <taxon>Dikarya</taxon>
        <taxon>Basidiomycota</taxon>
        <taxon>Agaricomycotina</taxon>
        <taxon>Agaricomycetes</taxon>
        <taxon>Agaricomycetidae</taxon>
        <taxon>Agaricales</taxon>
        <taxon>Agaricineae</taxon>
        <taxon>Agaricaceae</taxon>
        <taxon>Leucocoprinus</taxon>
    </lineage>
</organism>
<dbReference type="AlphaFoldDB" id="A0AAD5YX74"/>
<feature type="region of interest" description="Disordered" evidence="1">
    <location>
        <begin position="284"/>
        <end position="304"/>
    </location>
</feature>
<accession>A0AAD5YX74</accession>
<gene>
    <name evidence="3" type="ORF">NP233_g4875</name>
</gene>
<comment type="caution">
    <text evidence="3">The sequence shown here is derived from an EMBL/GenBank/DDBJ whole genome shotgun (WGS) entry which is preliminary data.</text>
</comment>
<proteinExistence type="predicted"/>
<feature type="transmembrane region" description="Helical" evidence="2">
    <location>
        <begin position="222"/>
        <end position="241"/>
    </location>
</feature>
<feature type="transmembrane region" description="Helical" evidence="2">
    <location>
        <begin position="104"/>
        <end position="126"/>
    </location>
</feature>
<feature type="transmembrane region" description="Helical" evidence="2">
    <location>
        <begin position="26"/>
        <end position="50"/>
    </location>
</feature>
<evidence type="ECO:0000256" key="2">
    <source>
        <dbReference type="SAM" id="Phobius"/>
    </source>
</evidence>
<feature type="transmembrane region" description="Helical" evidence="2">
    <location>
        <begin position="71"/>
        <end position="92"/>
    </location>
</feature>
<feature type="transmembrane region" description="Helical" evidence="2">
    <location>
        <begin position="253"/>
        <end position="271"/>
    </location>
</feature>
<dbReference type="Proteomes" id="UP001213000">
    <property type="component" value="Unassembled WGS sequence"/>
</dbReference>
<reference evidence="3" key="1">
    <citation type="submission" date="2022-07" db="EMBL/GenBank/DDBJ databases">
        <title>Genome Sequence of Leucocoprinus birnbaumii.</title>
        <authorList>
            <person name="Buettner E."/>
        </authorList>
    </citation>
    <scope>NUCLEOTIDE SEQUENCE</scope>
    <source>
        <strain evidence="3">VT141</strain>
    </source>
</reference>
<evidence type="ECO:0000256" key="1">
    <source>
        <dbReference type="SAM" id="MobiDB-lite"/>
    </source>
</evidence>
<feature type="compositionally biased region" description="Polar residues" evidence="1">
    <location>
        <begin position="284"/>
        <end position="303"/>
    </location>
</feature>
<protein>
    <submittedName>
        <fullName evidence="3">Uncharacterized protein</fullName>
    </submittedName>
</protein>
<keyword evidence="2" id="KW-0472">Membrane</keyword>
<feature type="transmembrane region" description="Helical" evidence="2">
    <location>
        <begin position="183"/>
        <end position="201"/>
    </location>
</feature>
<keyword evidence="2" id="KW-0812">Transmembrane</keyword>
<evidence type="ECO:0000313" key="4">
    <source>
        <dbReference type="Proteomes" id="UP001213000"/>
    </source>
</evidence>
<keyword evidence="4" id="KW-1185">Reference proteome</keyword>